<dbReference type="Gene3D" id="3.20.20.105">
    <property type="entry name" value="Queuine tRNA-ribosyltransferase-like"/>
    <property type="match status" value="1"/>
</dbReference>
<proteinExistence type="predicted"/>
<dbReference type="InterPro" id="IPR036511">
    <property type="entry name" value="TGT-like_sf"/>
</dbReference>
<dbReference type="EMBL" id="JBHFNR010000145">
    <property type="protein sequence ID" value="MFB2895146.1"/>
    <property type="molecule type" value="Genomic_DNA"/>
</dbReference>
<evidence type="ECO:0000313" key="1">
    <source>
        <dbReference type="EMBL" id="MFB2895146.1"/>
    </source>
</evidence>
<keyword evidence="2" id="KW-1185">Reference proteome</keyword>
<sequence length="297" mass="33033">MHLPKYYAVIGKGDYLTINGNRRGIWEYLEKQPSGWLCSVAVNRTIIPRDLPIFWDCGAVKYRNAEIPILGQTLVTPAYAIAQYKKNSPAYNDLITAPDHILIPGSNLRFRRRFNLHSAKEFLYLAQQELPLCIPIAVTHGITIQEKIETALKLYEIGYRAIGIGGMVINASDIKRNIASVAAIRNSLPHCYLHVFGLSSPVYAKAWSEIGVDSFDGSSYLLQAFRGQFYRANGSQITKYTAALPDSKITIPLCYCSTCTQMRQIGIEARASGNRLANLARAAHNLGQLLLAHQCNS</sequence>
<reference evidence="1 2" key="1">
    <citation type="submission" date="2024-09" db="EMBL/GenBank/DDBJ databases">
        <title>Floridaenema gen nov. (Aerosakkonemataceae, Aerosakkonematales ord. nov., Cyanobacteria) from benthic tropical and subtropical fresh waters, with the description of four new species.</title>
        <authorList>
            <person name="Moretto J.A."/>
            <person name="Berthold D.E."/>
            <person name="Lefler F.W."/>
            <person name="Huang I.-S."/>
            <person name="Laughinghouse H. IV."/>
        </authorList>
    </citation>
    <scope>NUCLEOTIDE SEQUENCE [LARGE SCALE GENOMIC DNA]</scope>
    <source>
        <strain evidence="1 2">BLCC-F50</strain>
    </source>
</reference>
<protein>
    <recommendedName>
        <fullName evidence="3">tRNA-guanine(15) transglycosylase-like domain-containing protein</fullName>
    </recommendedName>
</protein>
<evidence type="ECO:0000313" key="2">
    <source>
        <dbReference type="Proteomes" id="UP001576784"/>
    </source>
</evidence>
<dbReference type="Proteomes" id="UP001576784">
    <property type="component" value="Unassembled WGS sequence"/>
</dbReference>
<dbReference type="SUPFAM" id="SSF51713">
    <property type="entry name" value="tRNA-guanine transglycosylase"/>
    <property type="match status" value="1"/>
</dbReference>
<accession>A0ABV4XTZ3</accession>
<dbReference type="RefSeq" id="WP_413264781.1">
    <property type="nucleotide sequence ID" value="NZ_JBHFNR010000145.1"/>
</dbReference>
<organism evidence="1 2">
    <name type="scientific">Floridaenema flaviceps BLCC-F50</name>
    <dbReference type="NCBI Taxonomy" id="3153642"/>
    <lineage>
        <taxon>Bacteria</taxon>
        <taxon>Bacillati</taxon>
        <taxon>Cyanobacteriota</taxon>
        <taxon>Cyanophyceae</taxon>
        <taxon>Oscillatoriophycideae</taxon>
        <taxon>Aerosakkonematales</taxon>
        <taxon>Aerosakkonemataceae</taxon>
        <taxon>Floridanema</taxon>
        <taxon>Floridanema flaviceps</taxon>
    </lineage>
</organism>
<comment type="caution">
    <text evidence="1">The sequence shown here is derived from an EMBL/GenBank/DDBJ whole genome shotgun (WGS) entry which is preliminary data.</text>
</comment>
<name>A0ABV4XTZ3_9CYAN</name>
<gene>
    <name evidence="1" type="ORF">ACE1CI_19740</name>
</gene>
<evidence type="ECO:0008006" key="3">
    <source>
        <dbReference type="Google" id="ProtNLM"/>
    </source>
</evidence>